<keyword evidence="4" id="KW-1185">Reference proteome</keyword>
<comment type="similarity">
    <text evidence="1">Belongs to the glycosyl hydrolase 16 family.</text>
</comment>
<dbReference type="InterPro" id="IPR000757">
    <property type="entry name" value="Beta-glucanase-like"/>
</dbReference>
<evidence type="ECO:0000313" key="3">
    <source>
        <dbReference type="EMBL" id="SFW11810.1"/>
    </source>
</evidence>
<dbReference type="SUPFAM" id="SSF49899">
    <property type="entry name" value="Concanavalin A-like lectins/glucanases"/>
    <property type="match status" value="1"/>
</dbReference>
<dbReference type="RefSeq" id="WP_072315305.1">
    <property type="nucleotide sequence ID" value="NZ_FPJE01000001.1"/>
</dbReference>
<organism evidence="3 4">
    <name type="scientific">Sinomicrobium oceani</name>
    <dbReference type="NCBI Taxonomy" id="1150368"/>
    <lineage>
        <taxon>Bacteria</taxon>
        <taxon>Pseudomonadati</taxon>
        <taxon>Bacteroidota</taxon>
        <taxon>Flavobacteriia</taxon>
        <taxon>Flavobacteriales</taxon>
        <taxon>Flavobacteriaceae</taxon>
        <taxon>Sinomicrobium</taxon>
    </lineage>
</organism>
<dbReference type="PROSITE" id="PS51762">
    <property type="entry name" value="GH16_2"/>
    <property type="match status" value="1"/>
</dbReference>
<evidence type="ECO:0000259" key="2">
    <source>
        <dbReference type="PROSITE" id="PS51762"/>
    </source>
</evidence>
<reference evidence="3 4" key="1">
    <citation type="submission" date="2016-11" db="EMBL/GenBank/DDBJ databases">
        <authorList>
            <person name="Jaros S."/>
            <person name="Januszkiewicz K."/>
            <person name="Wedrychowicz H."/>
        </authorList>
    </citation>
    <scope>NUCLEOTIDE SEQUENCE [LARGE SCALE GENOMIC DNA]</scope>
    <source>
        <strain evidence="3 4">CGMCC 1.12145</strain>
    </source>
</reference>
<dbReference type="InterPro" id="IPR013320">
    <property type="entry name" value="ConA-like_dom_sf"/>
</dbReference>
<keyword evidence="3" id="KW-0378">Hydrolase</keyword>
<dbReference type="EMBL" id="FPJE01000001">
    <property type="protein sequence ID" value="SFW11810.1"/>
    <property type="molecule type" value="Genomic_DNA"/>
</dbReference>
<name>A0A1K1LLQ9_9FLAO</name>
<evidence type="ECO:0000313" key="4">
    <source>
        <dbReference type="Proteomes" id="UP000182248"/>
    </source>
</evidence>
<dbReference type="AlphaFoldDB" id="A0A1K1LLQ9"/>
<dbReference type="Pfam" id="PF00722">
    <property type="entry name" value="Glyco_hydro_16"/>
    <property type="match status" value="1"/>
</dbReference>
<proteinExistence type="inferred from homology"/>
<dbReference type="Proteomes" id="UP000182248">
    <property type="component" value="Unassembled WGS sequence"/>
</dbReference>
<dbReference type="InterPro" id="IPR050546">
    <property type="entry name" value="Glycosyl_Hydrlase_16"/>
</dbReference>
<sequence>MKLKALLFLSFSHLVLIAQNDKELLWEEHFNGDSLSSLRWNYETGDGCPDLCGWGNNERQIYNKDYVTVKDGFLMITADKVGDTYYSGKINTRGKAEFRYGTIEIRAKVPKGKGLWPALWMLGSNIAEAGWPGAGEIDIMEYVGRQPDTVHTSLHTPESHGNTVNTKTTVVPGLARDFHTYGVSWNSERIIFFIDSREVYTFSPEPKNEDTYPFKHPFYFLINMAVGGNFGGPEVDDSIFPQQFIVDYIKVYR</sequence>
<evidence type="ECO:0000256" key="1">
    <source>
        <dbReference type="ARBA" id="ARBA00006865"/>
    </source>
</evidence>
<dbReference type="GO" id="GO:0004553">
    <property type="term" value="F:hydrolase activity, hydrolyzing O-glycosyl compounds"/>
    <property type="evidence" value="ECO:0007669"/>
    <property type="project" value="InterPro"/>
</dbReference>
<dbReference type="Gene3D" id="2.60.120.200">
    <property type="match status" value="1"/>
</dbReference>
<gene>
    <name evidence="3" type="ORF">SAMN02927921_00058</name>
</gene>
<dbReference type="OrthoDB" id="9809583at2"/>
<feature type="domain" description="GH16" evidence="2">
    <location>
        <begin position="9"/>
        <end position="253"/>
    </location>
</feature>
<dbReference type="CDD" id="cd08023">
    <property type="entry name" value="GH16_laminarinase_like"/>
    <property type="match status" value="1"/>
</dbReference>
<protein>
    <submittedName>
        <fullName evidence="3">Glycosyl hydrolases family 16</fullName>
    </submittedName>
</protein>
<dbReference type="PANTHER" id="PTHR10963">
    <property type="entry name" value="GLYCOSYL HYDROLASE-RELATED"/>
    <property type="match status" value="1"/>
</dbReference>
<dbReference type="GO" id="GO:0005975">
    <property type="term" value="P:carbohydrate metabolic process"/>
    <property type="evidence" value="ECO:0007669"/>
    <property type="project" value="InterPro"/>
</dbReference>
<dbReference type="PANTHER" id="PTHR10963:SF55">
    <property type="entry name" value="GLYCOSIDE HYDROLASE FAMILY 16 PROTEIN"/>
    <property type="match status" value="1"/>
</dbReference>
<dbReference type="STRING" id="1150368.SAMN02927921_00058"/>
<accession>A0A1K1LLQ9</accession>